<dbReference type="GO" id="GO:0016829">
    <property type="term" value="F:lyase activity"/>
    <property type="evidence" value="ECO:0007669"/>
    <property type="project" value="UniProtKB-KW"/>
</dbReference>
<sequence length="245" mass="27978">MRVIDRVLLVAAALFCLEARGEMLWRGDFETGDLSQWHYLTNPQGIGVQSECVYEGRYAGVIEITGADEFLWHGNAALNRSEFNVKPSDTSEGADTFLGWSFYLPEPWSEAKHELGYWESSDSWQQQMRFNIHGEALSFQSSSAGDYHWQLDKGASAGVWHDLAMQVHWSSDPQKGFIEIWHDGEKVARTRMQTRVNDKDAMFTQIGILRHQQDRVERIYIDNARQGETLQEVLAGYSGASRCNH</sequence>
<name>A0ABT8TEH9_9GAMM</name>
<evidence type="ECO:0000313" key="1">
    <source>
        <dbReference type="EMBL" id="MDO3381478.1"/>
    </source>
</evidence>
<comment type="caution">
    <text evidence="1">The sequence shown here is derived from an EMBL/GenBank/DDBJ whole genome shotgun (WGS) entry which is preliminary data.</text>
</comment>
<reference evidence="1" key="1">
    <citation type="submission" date="2023-07" db="EMBL/GenBank/DDBJ databases">
        <title>Gilvimarinus algae sp. nov., isolated from the surface of Kelp.</title>
        <authorList>
            <person name="Sun Y.Y."/>
            <person name="Gong Y."/>
            <person name="Du Z.J."/>
        </authorList>
    </citation>
    <scope>NUCLEOTIDE SEQUENCE</scope>
    <source>
        <strain evidence="1">SDUM040014</strain>
    </source>
</reference>
<dbReference type="Pfam" id="PF14099">
    <property type="entry name" value="Polysacc_lyase"/>
    <property type="match status" value="1"/>
</dbReference>
<keyword evidence="1" id="KW-0456">Lyase</keyword>
<dbReference type="EMBL" id="JAULRT010000035">
    <property type="protein sequence ID" value="MDO3381478.1"/>
    <property type="molecule type" value="Genomic_DNA"/>
</dbReference>
<dbReference type="RefSeq" id="WP_302711613.1">
    <property type="nucleotide sequence ID" value="NZ_JAULRT010000035.1"/>
</dbReference>
<dbReference type="Gene3D" id="2.60.120.200">
    <property type="match status" value="1"/>
</dbReference>
<dbReference type="Proteomes" id="UP001168380">
    <property type="component" value="Unassembled WGS sequence"/>
</dbReference>
<evidence type="ECO:0000313" key="2">
    <source>
        <dbReference type="Proteomes" id="UP001168380"/>
    </source>
</evidence>
<accession>A0ABT8TEH9</accession>
<proteinExistence type="predicted"/>
<protein>
    <submittedName>
        <fullName evidence="1">Polysaccharide lyase</fullName>
    </submittedName>
</protein>
<dbReference type="InterPro" id="IPR025975">
    <property type="entry name" value="Polysacc_lyase"/>
</dbReference>
<keyword evidence="2" id="KW-1185">Reference proteome</keyword>
<gene>
    <name evidence="1" type="ORF">QWI16_04785</name>
</gene>
<organism evidence="1 2">
    <name type="scientific">Gilvimarinus algae</name>
    <dbReference type="NCBI Taxonomy" id="3058037"/>
    <lineage>
        <taxon>Bacteria</taxon>
        <taxon>Pseudomonadati</taxon>
        <taxon>Pseudomonadota</taxon>
        <taxon>Gammaproteobacteria</taxon>
        <taxon>Cellvibrionales</taxon>
        <taxon>Cellvibrionaceae</taxon>
        <taxon>Gilvimarinus</taxon>
    </lineage>
</organism>